<evidence type="ECO:0000259" key="1">
    <source>
        <dbReference type="PROSITE" id="PS50902"/>
    </source>
</evidence>
<reference evidence="2" key="1">
    <citation type="submission" date="2009-07" db="EMBL/GenBank/DDBJ databases">
        <authorList>
            <person name="Weinstock G."/>
            <person name="Sodergren E."/>
            <person name="Clifton S."/>
            <person name="Fulton L."/>
            <person name="Fulton B."/>
            <person name="Courtney L."/>
            <person name="Fronick C."/>
            <person name="Harrison M."/>
            <person name="Strong C."/>
            <person name="Farmer C."/>
            <person name="Delahaunty K."/>
            <person name="Markovic C."/>
            <person name="Hall O."/>
            <person name="Minx P."/>
            <person name="Tomlinson C."/>
            <person name="Mitreva M."/>
            <person name="Nelson J."/>
            <person name="Hou S."/>
            <person name="Wollam A."/>
            <person name="Pepin K.H."/>
            <person name="Johnson M."/>
            <person name="Bhonagiri V."/>
            <person name="Nash W.E."/>
            <person name="Warren W."/>
            <person name="Chinwalla A."/>
            <person name="Mardis E.R."/>
            <person name="Wilson R.K."/>
        </authorList>
    </citation>
    <scope>NUCLEOTIDE SEQUENCE [LARGE SCALE GENOMIC DNA]</scope>
    <source>
        <strain evidence="2">DSM 14469</strain>
    </source>
</reference>
<dbReference type="EMBL" id="ACCL02000017">
    <property type="protein sequence ID" value="EET59526.1"/>
    <property type="molecule type" value="Genomic_DNA"/>
</dbReference>
<proteinExistence type="predicted"/>
<dbReference type="Proteomes" id="UP000005561">
    <property type="component" value="Unassembled WGS sequence"/>
</dbReference>
<evidence type="ECO:0000313" key="2">
    <source>
        <dbReference type="EMBL" id="EET59526.1"/>
    </source>
</evidence>
<comment type="caution">
    <text evidence="2">The sequence shown here is derived from an EMBL/GenBank/DDBJ whole genome shotgun (WGS) entry which is preliminary data.</text>
</comment>
<keyword evidence="3" id="KW-1185">Reference proteome</keyword>
<dbReference type="eggNOG" id="COG0716">
    <property type="taxonomic scope" value="Bacteria"/>
</dbReference>
<organism evidence="2 3">
    <name type="scientific">Marvinbryantia formatexigens DSM 14469</name>
    <dbReference type="NCBI Taxonomy" id="478749"/>
    <lineage>
        <taxon>Bacteria</taxon>
        <taxon>Bacillati</taxon>
        <taxon>Bacillota</taxon>
        <taxon>Clostridia</taxon>
        <taxon>Lachnospirales</taxon>
        <taxon>Lachnospiraceae</taxon>
        <taxon>Marvinbryantia</taxon>
    </lineage>
</organism>
<dbReference type="GO" id="GO:0009055">
    <property type="term" value="F:electron transfer activity"/>
    <property type="evidence" value="ECO:0007669"/>
    <property type="project" value="InterPro"/>
</dbReference>
<dbReference type="GO" id="GO:0010181">
    <property type="term" value="F:FMN binding"/>
    <property type="evidence" value="ECO:0007669"/>
    <property type="project" value="InterPro"/>
</dbReference>
<dbReference type="PANTHER" id="PTHR39201:SF1">
    <property type="entry name" value="FLAVODOXIN-LIKE DOMAIN-CONTAINING PROTEIN"/>
    <property type="match status" value="1"/>
</dbReference>
<accession>C6LIE4</accession>
<name>C6LIE4_9FIRM</name>
<feature type="domain" description="Flavodoxin-like" evidence="1">
    <location>
        <begin position="17"/>
        <end position="171"/>
    </location>
</feature>
<dbReference type="InterPro" id="IPR001226">
    <property type="entry name" value="Flavodoxin_CS"/>
</dbReference>
<dbReference type="GO" id="GO:0016651">
    <property type="term" value="F:oxidoreductase activity, acting on NAD(P)H"/>
    <property type="evidence" value="ECO:0007669"/>
    <property type="project" value="UniProtKB-ARBA"/>
</dbReference>
<dbReference type="SUPFAM" id="SSF52218">
    <property type="entry name" value="Flavoproteins"/>
    <property type="match status" value="1"/>
</dbReference>
<dbReference type="PANTHER" id="PTHR39201">
    <property type="entry name" value="EXPORTED PROTEIN-RELATED"/>
    <property type="match status" value="1"/>
</dbReference>
<gene>
    <name evidence="2" type="ORF">BRYFOR_08380</name>
</gene>
<evidence type="ECO:0000313" key="3">
    <source>
        <dbReference type="Proteomes" id="UP000005561"/>
    </source>
</evidence>
<dbReference type="PROSITE" id="PS00201">
    <property type="entry name" value="FLAVODOXIN"/>
    <property type="match status" value="1"/>
</dbReference>
<dbReference type="PROSITE" id="PS50902">
    <property type="entry name" value="FLAVODOXIN_LIKE"/>
    <property type="match status" value="1"/>
</dbReference>
<dbReference type="InterPro" id="IPR029039">
    <property type="entry name" value="Flavoprotein-like_sf"/>
</dbReference>
<protein>
    <recommendedName>
        <fullName evidence="1">Flavodoxin-like domain-containing protein</fullName>
    </recommendedName>
</protein>
<dbReference type="Gene3D" id="3.40.50.360">
    <property type="match status" value="1"/>
</dbReference>
<sequence>MTDGEIYKNERQRSMKTLIIYYSYGGNTRRIAEMIQKRTGGDIAEIETVKPYTGSYDSVVNQGQREVNSGYMPEIQPLTADVQKYDRIILGSPVWWYTFAPAMKTFLNTYDLSGKIVYPFATNGGWIGHTFRDFEKECRGADVRKGLNVKFDEAVLRTPEKEIEAWIDGIGM</sequence>
<dbReference type="Pfam" id="PF12682">
    <property type="entry name" value="Flavodoxin_4"/>
    <property type="match status" value="1"/>
</dbReference>
<dbReference type="STRING" id="168384.SAMN05660368_01826"/>
<dbReference type="AlphaFoldDB" id="C6LIE4"/>
<dbReference type="InterPro" id="IPR008254">
    <property type="entry name" value="Flavodoxin/NO_synth"/>
</dbReference>